<dbReference type="Pfam" id="PF01638">
    <property type="entry name" value="HxlR"/>
    <property type="match status" value="1"/>
</dbReference>
<dbReference type="SUPFAM" id="SSF46785">
    <property type="entry name" value="Winged helix' DNA-binding domain"/>
    <property type="match status" value="1"/>
</dbReference>
<reference evidence="6 7" key="1">
    <citation type="submission" date="2017-06" db="EMBL/GenBank/DDBJ databases">
        <title>Streptomyces albireticuli Genome sequencing and assembly.</title>
        <authorList>
            <person name="Wang Y."/>
            <person name="Du B."/>
            <person name="Ding Y."/>
            <person name="Liu H."/>
            <person name="Hou Q."/>
            <person name="Liu K."/>
            <person name="Yao L."/>
            <person name="Wang C."/>
        </authorList>
    </citation>
    <scope>NUCLEOTIDE SEQUENCE [LARGE SCALE GENOMIC DNA]</scope>
    <source>
        <strain evidence="6 7">MDJK11</strain>
    </source>
</reference>
<keyword evidence="1" id="KW-0805">Transcription regulation</keyword>
<feature type="domain" description="HTH hxlR-type" evidence="5">
    <location>
        <begin position="12"/>
        <end position="110"/>
    </location>
</feature>
<dbReference type="CDD" id="cd00090">
    <property type="entry name" value="HTH_ARSR"/>
    <property type="match status" value="1"/>
</dbReference>
<dbReference type="OrthoDB" id="9792527at2"/>
<keyword evidence="3" id="KW-0804">Transcription</keyword>
<gene>
    <name evidence="6" type="ORF">SMD11_6967</name>
</gene>
<dbReference type="PROSITE" id="PS51118">
    <property type="entry name" value="HTH_HXLR"/>
    <property type="match status" value="1"/>
</dbReference>
<name>A0A1Z2LE12_9ACTN</name>
<dbReference type="Gene3D" id="1.10.10.10">
    <property type="entry name" value="Winged helix-like DNA-binding domain superfamily/Winged helix DNA-binding domain"/>
    <property type="match status" value="1"/>
</dbReference>
<evidence type="ECO:0000313" key="6">
    <source>
        <dbReference type="EMBL" id="ARZ72543.1"/>
    </source>
</evidence>
<feature type="region of interest" description="Disordered" evidence="4">
    <location>
        <begin position="144"/>
        <end position="168"/>
    </location>
</feature>
<dbReference type="InterPro" id="IPR036390">
    <property type="entry name" value="WH_DNA-bd_sf"/>
</dbReference>
<keyword evidence="2" id="KW-0238">DNA-binding</keyword>
<dbReference type="InterPro" id="IPR011991">
    <property type="entry name" value="ArsR-like_HTH"/>
</dbReference>
<protein>
    <submittedName>
        <fullName evidence="6">HxlR family transcriptional regulator</fullName>
    </submittedName>
</protein>
<evidence type="ECO:0000313" key="7">
    <source>
        <dbReference type="Proteomes" id="UP000195755"/>
    </source>
</evidence>
<dbReference type="InterPro" id="IPR002577">
    <property type="entry name" value="HTH_HxlR"/>
</dbReference>
<proteinExistence type="predicted"/>
<evidence type="ECO:0000259" key="5">
    <source>
        <dbReference type="PROSITE" id="PS51118"/>
    </source>
</evidence>
<dbReference type="RefSeq" id="WP_087930127.1">
    <property type="nucleotide sequence ID" value="NZ_CP021744.1"/>
</dbReference>
<dbReference type="PANTHER" id="PTHR33204:SF18">
    <property type="entry name" value="TRANSCRIPTIONAL REGULATORY PROTEIN"/>
    <property type="match status" value="1"/>
</dbReference>
<dbReference type="EMBL" id="CP021744">
    <property type="protein sequence ID" value="ARZ72543.1"/>
    <property type="molecule type" value="Genomic_DNA"/>
</dbReference>
<evidence type="ECO:0000256" key="3">
    <source>
        <dbReference type="ARBA" id="ARBA00023163"/>
    </source>
</evidence>
<accession>A0A1Z2LE12</accession>
<dbReference type="PANTHER" id="PTHR33204">
    <property type="entry name" value="TRANSCRIPTIONAL REGULATOR, MARR FAMILY"/>
    <property type="match status" value="1"/>
</dbReference>
<sequence>MALRSDWSDRPCPIARGIDALGDPWVLLVLRELLSGGRRFDEIREQMEVADNILAKRLTYMVEAGLVRRVPYREGKRPRYEYVPTAAAADALPILHAYALWAEKHTPTEDLTRRLVIICRACGEESKGSETCSECGRKLTSDNVSWIRPTSPDREPAPLLAPGEGEGA</sequence>
<organism evidence="6 7">
    <name type="scientific">Streptomyces albireticuli</name>
    <dbReference type="NCBI Taxonomy" id="1940"/>
    <lineage>
        <taxon>Bacteria</taxon>
        <taxon>Bacillati</taxon>
        <taxon>Actinomycetota</taxon>
        <taxon>Actinomycetes</taxon>
        <taxon>Kitasatosporales</taxon>
        <taxon>Streptomycetaceae</taxon>
        <taxon>Streptomyces</taxon>
    </lineage>
</organism>
<dbReference type="InterPro" id="IPR036388">
    <property type="entry name" value="WH-like_DNA-bd_sf"/>
</dbReference>
<dbReference type="KEGG" id="salj:SMD11_6967"/>
<evidence type="ECO:0000256" key="2">
    <source>
        <dbReference type="ARBA" id="ARBA00023125"/>
    </source>
</evidence>
<evidence type="ECO:0000256" key="4">
    <source>
        <dbReference type="SAM" id="MobiDB-lite"/>
    </source>
</evidence>
<dbReference type="AlphaFoldDB" id="A0A1Z2LE12"/>
<dbReference type="Proteomes" id="UP000195755">
    <property type="component" value="Chromosome"/>
</dbReference>
<evidence type="ECO:0000256" key="1">
    <source>
        <dbReference type="ARBA" id="ARBA00023015"/>
    </source>
</evidence>
<dbReference type="GO" id="GO:0003677">
    <property type="term" value="F:DNA binding"/>
    <property type="evidence" value="ECO:0007669"/>
    <property type="project" value="UniProtKB-KW"/>
</dbReference>